<reference evidence="1 2" key="1">
    <citation type="submission" date="2019-07" db="EMBL/GenBank/DDBJ databases">
        <authorList>
            <person name="Brisse S."/>
            <person name="Rodrigues C."/>
            <person name="Thorpe H."/>
        </authorList>
    </citation>
    <scope>NUCLEOTIDE SEQUENCE [LARGE SCALE GENOMIC DNA]</scope>
    <source>
        <strain evidence="1">SB6410</strain>
    </source>
</reference>
<comment type="caution">
    <text evidence="1">The sequence shown here is derived from an EMBL/GenBank/DDBJ whole genome shotgun (WGS) entry which is preliminary data.</text>
</comment>
<dbReference type="Proteomes" id="UP000318567">
    <property type="component" value="Unassembled WGS sequence"/>
</dbReference>
<dbReference type="InterPro" id="IPR029068">
    <property type="entry name" value="Glyas_Bleomycin-R_OHBP_Dase"/>
</dbReference>
<gene>
    <name evidence="1" type="ORF">SB6410_01953</name>
</gene>
<dbReference type="Gene3D" id="3.10.180.10">
    <property type="entry name" value="2,3-Dihydroxybiphenyl 1,2-Dioxygenase, domain 1"/>
    <property type="match status" value="1"/>
</dbReference>
<evidence type="ECO:0000313" key="2">
    <source>
        <dbReference type="Proteomes" id="UP000318567"/>
    </source>
</evidence>
<dbReference type="PANTHER" id="PTHR37519:SF1">
    <property type="entry name" value="DIHYDROXYBIPHENYL DIOXYGENASE DOMAIN-CONTAINING PROTEIN"/>
    <property type="match status" value="1"/>
</dbReference>
<dbReference type="Pfam" id="PF06185">
    <property type="entry name" value="YecM"/>
    <property type="match status" value="1"/>
</dbReference>
<dbReference type="CDD" id="cd07268">
    <property type="entry name" value="VOC_EcYecM_like"/>
    <property type="match status" value="1"/>
</dbReference>
<organism evidence="1 2">
    <name type="scientific">Klebsiella pasteurii</name>
    <dbReference type="NCBI Taxonomy" id="2587529"/>
    <lineage>
        <taxon>Bacteria</taxon>
        <taxon>Pseudomonadati</taxon>
        <taxon>Pseudomonadota</taxon>
        <taxon>Gammaproteobacteria</taxon>
        <taxon>Enterobacterales</taxon>
        <taxon>Enterobacteriaceae</taxon>
        <taxon>Klebsiella/Raoultella group</taxon>
        <taxon>Klebsiella</taxon>
    </lineage>
</organism>
<accession>A0A9Q9S8E6</accession>
<dbReference type="FunFam" id="3.10.180.10:FF:000005">
    <property type="entry name" value="YecM family protein"/>
    <property type="match status" value="1"/>
</dbReference>
<dbReference type="SUPFAM" id="SSF54593">
    <property type="entry name" value="Glyoxalase/Bleomycin resistance protein/Dihydroxybiphenyl dioxygenase"/>
    <property type="match status" value="1"/>
</dbReference>
<dbReference type="GeneID" id="77225995"/>
<proteinExistence type="predicted"/>
<dbReference type="NCBIfam" id="NF008682">
    <property type="entry name" value="PRK11700.1-5"/>
    <property type="match status" value="1"/>
</dbReference>
<dbReference type="PANTHER" id="PTHR37519">
    <property type="match status" value="1"/>
</dbReference>
<sequence length="189" mass="21464">MANWQQIDELNDISADLPRFTEALNALAHRLGLDITPHDADHISLRCHQNATAERWRRGFEQCGTLLSENVINGRPICLFRLDEPVVVAHWRFHIVELPWPGEKRYPHEGWEHIEIVLPGEPETLNTRALALLSDDGLSQPGIFVKTSAPKGERERLPNPTLAVTDGKVTIKFHPWSIEQIVASEHAER</sequence>
<dbReference type="InterPro" id="IPR010393">
    <property type="entry name" value="DUF991_YecM-like"/>
</dbReference>
<evidence type="ECO:0000313" key="1">
    <source>
        <dbReference type="EMBL" id="VUS53567.1"/>
    </source>
</evidence>
<dbReference type="NCBIfam" id="NF008678">
    <property type="entry name" value="PRK11700.1-1"/>
    <property type="match status" value="1"/>
</dbReference>
<dbReference type="AlphaFoldDB" id="A0A9Q9S8E6"/>
<protein>
    <recommendedName>
        <fullName evidence="3">VOC family protein</fullName>
    </recommendedName>
</protein>
<dbReference type="EMBL" id="CABGGO010000023">
    <property type="protein sequence ID" value="VUS53567.1"/>
    <property type="molecule type" value="Genomic_DNA"/>
</dbReference>
<dbReference type="RefSeq" id="WP_004122073.1">
    <property type="nucleotide sequence ID" value="NZ_AP035775.1"/>
</dbReference>
<dbReference type="GO" id="GO:0005829">
    <property type="term" value="C:cytosol"/>
    <property type="evidence" value="ECO:0007669"/>
    <property type="project" value="TreeGrafter"/>
</dbReference>
<dbReference type="NCBIfam" id="NF008681">
    <property type="entry name" value="PRK11700.1-4"/>
    <property type="match status" value="1"/>
</dbReference>
<name>A0A9Q9S8E6_9ENTR</name>
<evidence type="ECO:0008006" key="3">
    <source>
        <dbReference type="Google" id="ProtNLM"/>
    </source>
</evidence>